<dbReference type="InterPro" id="IPR000223">
    <property type="entry name" value="Pept_S26A_signal_pept_1"/>
</dbReference>
<protein>
    <recommendedName>
        <fullName evidence="4 7">Signal peptidase I</fullName>
        <ecNumber evidence="4 7">3.4.21.89</ecNumber>
    </recommendedName>
</protein>
<feature type="active site" evidence="6">
    <location>
        <position position="35"/>
    </location>
</feature>
<dbReference type="InterPro" id="IPR019533">
    <property type="entry name" value="Peptidase_S26"/>
</dbReference>
<proteinExistence type="inferred from homology"/>
<keyword evidence="7" id="KW-0645">Protease</keyword>
<dbReference type="GO" id="GO:0006465">
    <property type="term" value="P:signal peptide processing"/>
    <property type="evidence" value="ECO:0007669"/>
    <property type="project" value="InterPro"/>
</dbReference>
<dbReference type="Proteomes" id="UP000449710">
    <property type="component" value="Unassembled WGS sequence"/>
</dbReference>
<dbReference type="InterPro" id="IPR019757">
    <property type="entry name" value="Pept_S26A_signal_pept_1_Lys-AS"/>
</dbReference>
<keyword evidence="7" id="KW-0812">Transmembrane</keyword>
<sequence>MKKEILEWVKTIIISLIIALIITTFMKPTIVKHYSMQPTLDENDFLIINRLLYTRGTPERGDIIVFESNQVDVNGDAKLLIKRIIALPGEEISIRGGQVYIDDELLTEPYLEDDYTHGNVHQLIPEDKLFVMGDHRNNSLDSRNEELGLINFEDVVGKAFVRLYPFSEIGSIE</sequence>
<evidence type="ECO:0000256" key="4">
    <source>
        <dbReference type="ARBA" id="ARBA00013208"/>
    </source>
</evidence>
<comment type="subcellular location">
    <subcellularLocation>
        <location evidence="2">Cell membrane</location>
        <topology evidence="2">Single-pass type II membrane protein</topology>
    </subcellularLocation>
    <subcellularLocation>
        <location evidence="7">Membrane</location>
        <topology evidence="7">Single-pass type II membrane protein</topology>
    </subcellularLocation>
</comment>
<organism evidence="9 10">
    <name type="scientific">Isachenkonia alkalipeptolytica</name>
    <dbReference type="NCBI Taxonomy" id="2565777"/>
    <lineage>
        <taxon>Bacteria</taxon>
        <taxon>Bacillati</taxon>
        <taxon>Bacillota</taxon>
        <taxon>Clostridia</taxon>
        <taxon>Eubacteriales</taxon>
        <taxon>Clostridiaceae</taxon>
        <taxon>Isachenkonia</taxon>
    </lineage>
</organism>
<name>A0AA43XLU8_9CLOT</name>
<dbReference type="InterPro" id="IPR019758">
    <property type="entry name" value="Pept_S26A_signal_pept_1_CS"/>
</dbReference>
<dbReference type="AlphaFoldDB" id="A0AA43XLU8"/>
<feature type="domain" description="Peptidase S26" evidence="8">
    <location>
        <begin position="6"/>
        <end position="163"/>
    </location>
</feature>
<comment type="catalytic activity">
    <reaction evidence="1 7">
        <text>Cleavage of hydrophobic, N-terminal signal or leader sequences from secreted and periplasmic proteins.</text>
        <dbReference type="EC" id="3.4.21.89"/>
    </reaction>
</comment>
<evidence type="ECO:0000313" key="10">
    <source>
        <dbReference type="Proteomes" id="UP000449710"/>
    </source>
</evidence>
<dbReference type="PROSITE" id="PS00761">
    <property type="entry name" value="SPASE_I_3"/>
    <property type="match status" value="1"/>
</dbReference>
<feature type="active site" evidence="6">
    <location>
        <position position="82"/>
    </location>
</feature>
<evidence type="ECO:0000256" key="6">
    <source>
        <dbReference type="PIRSR" id="PIRSR600223-1"/>
    </source>
</evidence>
<dbReference type="RefSeq" id="WP_160722556.1">
    <property type="nucleotide sequence ID" value="NZ_SUMG01000018.1"/>
</dbReference>
<evidence type="ECO:0000256" key="3">
    <source>
        <dbReference type="ARBA" id="ARBA00009370"/>
    </source>
</evidence>
<dbReference type="GO" id="GO:0004252">
    <property type="term" value="F:serine-type endopeptidase activity"/>
    <property type="evidence" value="ECO:0007669"/>
    <property type="project" value="InterPro"/>
</dbReference>
<dbReference type="EMBL" id="SUMG01000018">
    <property type="protein sequence ID" value="NBG89163.1"/>
    <property type="molecule type" value="Genomic_DNA"/>
</dbReference>
<dbReference type="GO" id="GO:0009003">
    <property type="term" value="F:signal peptidase activity"/>
    <property type="evidence" value="ECO:0007669"/>
    <property type="project" value="UniProtKB-EC"/>
</dbReference>
<comment type="caution">
    <text evidence="9">The sequence shown here is derived from an EMBL/GenBank/DDBJ whole genome shotgun (WGS) entry which is preliminary data.</text>
</comment>
<feature type="transmembrane region" description="Helical" evidence="7">
    <location>
        <begin position="6"/>
        <end position="26"/>
    </location>
</feature>
<dbReference type="InterPro" id="IPR036286">
    <property type="entry name" value="LexA/Signal_pep-like_sf"/>
</dbReference>
<evidence type="ECO:0000256" key="2">
    <source>
        <dbReference type="ARBA" id="ARBA00004401"/>
    </source>
</evidence>
<evidence type="ECO:0000256" key="5">
    <source>
        <dbReference type="ARBA" id="ARBA00022801"/>
    </source>
</evidence>
<comment type="similarity">
    <text evidence="3 7">Belongs to the peptidase S26 family.</text>
</comment>
<reference evidence="9 10" key="1">
    <citation type="submission" date="2019-04" db="EMBL/GenBank/DDBJ databases">
        <title>Isachenkonia alkalipeptolytica gen. nov. sp. nov. a new anaerobic, alkiliphilic organothrophic bacterium capable to reduce synthesized ferrihydrite isolated from a soda lake.</title>
        <authorList>
            <person name="Toshchakov S.V."/>
            <person name="Zavarzina D.G."/>
            <person name="Zhilina T.N."/>
            <person name="Kostrikina N.A."/>
            <person name="Kublanov I.V."/>
        </authorList>
    </citation>
    <scope>NUCLEOTIDE SEQUENCE [LARGE SCALE GENOMIC DNA]</scope>
    <source>
        <strain evidence="9 10">Z-1701</strain>
    </source>
</reference>
<evidence type="ECO:0000313" key="9">
    <source>
        <dbReference type="EMBL" id="NBG89163.1"/>
    </source>
</evidence>
<gene>
    <name evidence="9" type="primary">lepB</name>
    <name evidence="9" type="ORF">ISALK_11750</name>
</gene>
<evidence type="ECO:0000256" key="7">
    <source>
        <dbReference type="RuleBase" id="RU362042"/>
    </source>
</evidence>
<dbReference type="SUPFAM" id="SSF51306">
    <property type="entry name" value="LexA/Signal peptidase"/>
    <property type="match status" value="1"/>
</dbReference>
<keyword evidence="7" id="KW-1133">Transmembrane helix</keyword>
<dbReference type="NCBIfam" id="TIGR02227">
    <property type="entry name" value="sigpep_I_bact"/>
    <property type="match status" value="1"/>
</dbReference>
<keyword evidence="5 7" id="KW-0378">Hydrolase</keyword>
<dbReference type="CDD" id="cd06530">
    <property type="entry name" value="S26_SPase_I"/>
    <property type="match status" value="1"/>
</dbReference>
<evidence type="ECO:0000256" key="1">
    <source>
        <dbReference type="ARBA" id="ARBA00000677"/>
    </source>
</evidence>
<dbReference type="PROSITE" id="PS00760">
    <property type="entry name" value="SPASE_I_2"/>
    <property type="match status" value="1"/>
</dbReference>
<accession>A0AA43XLU8</accession>
<dbReference type="Gene3D" id="2.10.109.10">
    <property type="entry name" value="Umud Fragment, subunit A"/>
    <property type="match status" value="1"/>
</dbReference>
<keyword evidence="7" id="KW-0472">Membrane</keyword>
<evidence type="ECO:0000259" key="8">
    <source>
        <dbReference type="Pfam" id="PF10502"/>
    </source>
</evidence>
<dbReference type="PANTHER" id="PTHR43390">
    <property type="entry name" value="SIGNAL PEPTIDASE I"/>
    <property type="match status" value="1"/>
</dbReference>
<dbReference type="PRINTS" id="PR00727">
    <property type="entry name" value="LEADERPTASE"/>
</dbReference>
<dbReference type="EC" id="3.4.21.89" evidence="4 7"/>
<dbReference type="Pfam" id="PF10502">
    <property type="entry name" value="Peptidase_S26"/>
    <property type="match status" value="1"/>
</dbReference>
<dbReference type="PANTHER" id="PTHR43390:SF1">
    <property type="entry name" value="CHLOROPLAST PROCESSING PEPTIDASE"/>
    <property type="match status" value="1"/>
</dbReference>
<dbReference type="GO" id="GO:0005886">
    <property type="term" value="C:plasma membrane"/>
    <property type="evidence" value="ECO:0007669"/>
    <property type="project" value="UniProtKB-SubCell"/>
</dbReference>
<keyword evidence="10" id="KW-1185">Reference proteome</keyword>